<dbReference type="Proteomes" id="UP000198607">
    <property type="component" value="Unassembled WGS sequence"/>
</dbReference>
<dbReference type="STRING" id="83767.SAMN05660652_03599"/>
<sequence length="71" mass="7760">MNAGWALFLCALCIWAGYIAGYRRANVDNADECRRLGGFYVGKSIFRCVEVAQLPDPRNPGASAPLDKPGR</sequence>
<accession>A0A1G8LCB0</accession>
<keyword evidence="2" id="KW-1185">Reference proteome</keyword>
<reference evidence="1 2" key="1">
    <citation type="submission" date="2016-10" db="EMBL/GenBank/DDBJ databases">
        <authorList>
            <person name="de Groot N.N."/>
        </authorList>
    </citation>
    <scope>NUCLEOTIDE SEQUENCE [LARGE SCALE GENOMIC DNA]</scope>
    <source>
        <strain evidence="1 2">DSM 5885</strain>
    </source>
</reference>
<evidence type="ECO:0000313" key="1">
    <source>
        <dbReference type="EMBL" id="SDI53311.1"/>
    </source>
</evidence>
<proteinExistence type="predicted"/>
<dbReference type="AlphaFoldDB" id="A0A1G8LCB0"/>
<evidence type="ECO:0000313" key="2">
    <source>
        <dbReference type="Proteomes" id="UP000198607"/>
    </source>
</evidence>
<gene>
    <name evidence="1" type="ORF">SAMN05660652_03599</name>
</gene>
<protein>
    <submittedName>
        <fullName evidence="1">Uncharacterized protein</fullName>
    </submittedName>
</protein>
<name>A0A1G8LCB0_9RHOO</name>
<dbReference type="EMBL" id="FNCY01000021">
    <property type="protein sequence ID" value="SDI53311.1"/>
    <property type="molecule type" value="Genomic_DNA"/>
</dbReference>
<dbReference type="OrthoDB" id="2376767at2"/>
<organism evidence="1 2">
    <name type="scientific">Propionivibrio dicarboxylicus</name>
    <dbReference type="NCBI Taxonomy" id="83767"/>
    <lineage>
        <taxon>Bacteria</taxon>
        <taxon>Pseudomonadati</taxon>
        <taxon>Pseudomonadota</taxon>
        <taxon>Betaproteobacteria</taxon>
        <taxon>Rhodocyclales</taxon>
        <taxon>Rhodocyclaceae</taxon>
        <taxon>Propionivibrio</taxon>
    </lineage>
</organism>